<dbReference type="PROSITE" id="PS51900">
    <property type="entry name" value="CB"/>
    <property type="match status" value="1"/>
</dbReference>
<dbReference type="EMBL" id="CP000821">
    <property type="protein sequence ID" value="ABV37074.1"/>
    <property type="molecule type" value="Genomic_DNA"/>
</dbReference>
<evidence type="ECO:0000256" key="3">
    <source>
        <dbReference type="ARBA" id="ARBA00023172"/>
    </source>
</evidence>
<keyword evidence="2 4" id="KW-0238">DNA-binding</keyword>
<evidence type="ECO:0000313" key="8">
    <source>
        <dbReference type="Proteomes" id="UP000002015"/>
    </source>
</evidence>
<dbReference type="HOGENOM" id="CLU_027562_8_3_6"/>
<dbReference type="GO" id="GO:0006310">
    <property type="term" value="P:DNA recombination"/>
    <property type="evidence" value="ECO:0007669"/>
    <property type="project" value="UniProtKB-KW"/>
</dbReference>
<dbReference type="Pfam" id="PF00589">
    <property type="entry name" value="Phage_integrase"/>
    <property type="match status" value="1"/>
</dbReference>
<accession>A8FW51</accession>
<sequence length="381" mass="43147">MVNMMEKFNDYAKQYLAESKFDKAHSTYVSECSKVKNLVSFFGKKQIRSISQSDIKRWKIKVHRRFSNKTINEHFTILRAIFSCALSDCVLGRNPMTGVENLKIHTAEPKPLGREELLKLHATPAQCESGKALLFLGVLTGLRISELIALTWDCIDFESREIKVHTAKVLGKYKVPKTTSSIRTVEMNQHAFALLKKHYEVTGSLRPRVIRVLQNDNKTIEKRRVQHLFINSQSNKPFIDSKQYSKTFFTPFLVKASVQHRGPNQLRHTFASQCLTAGISKEWIARQLGHNSTNMVDKHYARWLQSDAPDNAAKYSDAMGSVFAEPSVKQPFDSKSVPTIVASTWSQLQPKGPFSALNMGPLREGLPGAFKVQRRGGLTHV</sequence>
<feature type="domain" description="Core-binding (CB)" evidence="6">
    <location>
        <begin position="6"/>
        <end position="86"/>
    </location>
</feature>
<dbReference type="Proteomes" id="UP000002015">
    <property type="component" value="Chromosome"/>
</dbReference>
<dbReference type="Gene3D" id="1.10.443.10">
    <property type="entry name" value="Intergrase catalytic core"/>
    <property type="match status" value="1"/>
</dbReference>
<dbReference type="GO" id="GO:0003677">
    <property type="term" value="F:DNA binding"/>
    <property type="evidence" value="ECO:0007669"/>
    <property type="project" value="UniProtKB-UniRule"/>
</dbReference>
<dbReference type="CDD" id="cd01189">
    <property type="entry name" value="INT_ICEBs1_C_like"/>
    <property type="match status" value="1"/>
</dbReference>
<dbReference type="eggNOG" id="COG0582">
    <property type="taxonomic scope" value="Bacteria"/>
</dbReference>
<protein>
    <submittedName>
        <fullName evidence="7">Putative pore-forming cytotoxin integrase</fullName>
    </submittedName>
</protein>
<evidence type="ECO:0000256" key="2">
    <source>
        <dbReference type="ARBA" id="ARBA00023125"/>
    </source>
</evidence>
<dbReference type="InterPro" id="IPR044068">
    <property type="entry name" value="CB"/>
</dbReference>
<dbReference type="STRING" id="425104.Ssed_2465"/>
<dbReference type="PANTHER" id="PTHR30349:SF36">
    <property type="entry name" value="PROPHAGE INTEGRASE INTR-RELATED"/>
    <property type="match status" value="1"/>
</dbReference>
<reference evidence="7 8" key="1">
    <citation type="submission" date="2007-08" db="EMBL/GenBank/DDBJ databases">
        <title>Complete sequence of Shewanella sediminis HAW-EB3.</title>
        <authorList>
            <consortium name="US DOE Joint Genome Institute"/>
            <person name="Copeland A."/>
            <person name="Lucas S."/>
            <person name="Lapidus A."/>
            <person name="Barry K."/>
            <person name="Glavina del Rio T."/>
            <person name="Dalin E."/>
            <person name="Tice H."/>
            <person name="Pitluck S."/>
            <person name="Chertkov O."/>
            <person name="Brettin T."/>
            <person name="Bruce D."/>
            <person name="Detter J.C."/>
            <person name="Han C."/>
            <person name="Schmutz J."/>
            <person name="Larimer F."/>
            <person name="Land M."/>
            <person name="Hauser L."/>
            <person name="Kyrpides N."/>
            <person name="Kim E."/>
            <person name="Zhao J.-S."/>
            <person name="Richardson P."/>
        </authorList>
    </citation>
    <scope>NUCLEOTIDE SEQUENCE [LARGE SCALE GENOMIC DNA]</scope>
    <source>
        <strain evidence="7 8">HAW-EB3</strain>
    </source>
</reference>
<keyword evidence="8" id="KW-1185">Reference proteome</keyword>
<organism evidence="7 8">
    <name type="scientific">Shewanella sediminis (strain HAW-EB3)</name>
    <dbReference type="NCBI Taxonomy" id="425104"/>
    <lineage>
        <taxon>Bacteria</taxon>
        <taxon>Pseudomonadati</taxon>
        <taxon>Pseudomonadota</taxon>
        <taxon>Gammaproteobacteria</taxon>
        <taxon>Alteromonadales</taxon>
        <taxon>Shewanellaceae</taxon>
        <taxon>Shewanella</taxon>
    </lineage>
</organism>
<evidence type="ECO:0000256" key="1">
    <source>
        <dbReference type="ARBA" id="ARBA00022908"/>
    </source>
</evidence>
<dbReference type="InterPro" id="IPR011010">
    <property type="entry name" value="DNA_brk_join_enz"/>
</dbReference>
<dbReference type="SUPFAM" id="SSF56349">
    <property type="entry name" value="DNA breaking-rejoining enzymes"/>
    <property type="match status" value="1"/>
</dbReference>
<feature type="domain" description="Tyr recombinase" evidence="5">
    <location>
        <begin position="107"/>
        <end position="316"/>
    </location>
</feature>
<keyword evidence="1" id="KW-0229">DNA integration</keyword>
<dbReference type="PROSITE" id="PS51898">
    <property type="entry name" value="TYR_RECOMBINASE"/>
    <property type="match status" value="1"/>
</dbReference>
<dbReference type="KEGG" id="sse:Ssed_2465"/>
<keyword evidence="3" id="KW-0233">DNA recombination</keyword>
<dbReference type="InterPro" id="IPR050090">
    <property type="entry name" value="Tyrosine_recombinase_XerCD"/>
</dbReference>
<dbReference type="GO" id="GO:0015074">
    <property type="term" value="P:DNA integration"/>
    <property type="evidence" value="ECO:0007669"/>
    <property type="project" value="UniProtKB-KW"/>
</dbReference>
<evidence type="ECO:0000313" key="7">
    <source>
        <dbReference type="EMBL" id="ABV37074.1"/>
    </source>
</evidence>
<dbReference type="Gene3D" id="1.10.150.130">
    <property type="match status" value="1"/>
</dbReference>
<evidence type="ECO:0000256" key="4">
    <source>
        <dbReference type="PROSITE-ProRule" id="PRU01248"/>
    </source>
</evidence>
<gene>
    <name evidence="7" type="ordered locus">Ssed_2465</name>
</gene>
<evidence type="ECO:0000259" key="5">
    <source>
        <dbReference type="PROSITE" id="PS51898"/>
    </source>
</evidence>
<name>A8FW51_SHESH</name>
<proteinExistence type="predicted"/>
<dbReference type="OrthoDB" id="5391994at2"/>
<dbReference type="InterPro" id="IPR013762">
    <property type="entry name" value="Integrase-like_cat_sf"/>
</dbReference>
<dbReference type="PANTHER" id="PTHR30349">
    <property type="entry name" value="PHAGE INTEGRASE-RELATED"/>
    <property type="match status" value="1"/>
</dbReference>
<evidence type="ECO:0000259" key="6">
    <source>
        <dbReference type="PROSITE" id="PS51900"/>
    </source>
</evidence>
<dbReference type="InterPro" id="IPR010998">
    <property type="entry name" value="Integrase_recombinase_N"/>
</dbReference>
<dbReference type="InterPro" id="IPR002104">
    <property type="entry name" value="Integrase_catalytic"/>
</dbReference>
<dbReference type="AlphaFoldDB" id="A8FW51"/>